<protein>
    <submittedName>
        <fullName evidence="10">Protein kinase putative</fullName>
    </submittedName>
</protein>
<dbReference type="InterPro" id="IPR001660">
    <property type="entry name" value="SAM"/>
</dbReference>
<dbReference type="GO" id="GO:0046872">
    <property type="term" value="F:metal ion binding"/>
    <property type="evidence" value="ECO:0007669"/>
    <property type="project" value="UniProtKB-KW"/>
</dbReference>
<dbReference type="InterPro" id="IPR013761">
    <property type="entry name" value="SAM/pointed_sf"/>
</dbReference>
<name>F0WA94_9STRA</name>
<feature type="domain" description="SAM" evidence="9">
    <location>
        <begin position="555"/>
        <end position="621"/>
    </location>
</feature>
<dbReference type="PROSITE" id="PS50011">
    <property type="entry name" value="PROTEIN_KINASE_DOM"/>
    <property type="match status" value="1"/>
</dbReference>
<dbReference type="InterPro" id="IPR001849">
    <property type="entry name" value="PH_domain"/>
</dbReference>
<dbReference type="Pfam" id="PF07647">
    <property type="entry name" value="SAM_2"/>
    <property type="match status" value="1"/>
</dbReference>
<feature type="domain" description="PH" evidence="7">
    <location>
        <begin position="387"/>
        <end position="503"/>
    </location>
</feature>
<keyword evidence="4" id="KW-0479">Metal-binding</keyword>
<feature type="compositionally biased region" description="Acidic residues" evidence="6">
    <location>
        <begin position="341"/>
        <end position="364"/>
    </location>
</feature>
<feature type="binding site" evidence="5">
    <location>
        <position position="62"/>
    </location>
    <ligand>
        <name>ATP</name>
        <dbReference type="ChEBI" id="CHEBI:30616"/>
    </ligand>
</feature>
<dbReference type="SUPFAM" id="SSF56112">
    <property type="entry name" value="Protein kinase-like (PK-like)"/>
    <property type="match status" value="1"/>
</dbReference>
<keyword evidence="10" id="KW-0418">Kinase</keyword>
<dbReference type="PROSITE" id="PS50105">
    <property type="entry name" value="SAM_DOMAIN"/>
    <property type="match status" value="1"/>
</dbReference>
<evidence type="ECO:0000256" key="5">
    <source>
        <dbReference type="PROSITE-ProRule" id="PRU10141"/>
    </source>
</evidence>
<dbReference type="SMART" id="SM00454">
    <property type="entry name" value="SAM"/>
    <property type="match status" value="1"/>
</dbReference>
<dbReference type="InterPro" id="IPR011009">
    <property type="entry name" value="Kinase-like_dom_sf"/>
</dbReference>
<dbReference type="SUPFAM" id="SSF47769">
    <property type="entry name" value="SAM/Pointed domain"/>
    <property type="match status" value="1"/>
</dbReference>
<accession>F0WA94</accession>
<dbReference type="Gene3D" id="3.30.200.20">
    <property type="entry name" value="Phosphorylase Kinase, domain 1"/>
    <property type="match status" value="1"/>
</dbReference>
<evidence type="ECO:0000256" key="1">
    <source>
        <dbReference type="ARBA" id="ARBA00022741"/>
    </source>
</evidence>
<dbReference type="PANTHER" id="PTHR44329:SF214">
    <property type="entry name" value="PROTEIN KINASE DOMAIN-CONTAINING PROTEIN"/>
    <property type="match status" value="1"/>
</dbReference>
<sequence length="622" mass="70936">MTANQSNIVKSGLPLCEITHTHTAKDLFTLDRDMIKIGKELGKGAFSVVYVGEYRNEAVAVKCQPKDEDGSVPAFVCKEINALQRFKHPRVLNFVGAADSEKTRQIWIVSEKLGQSDLDHLLKDIRSSSVRHIGWKKLIQIALDAAEGINYLHSMRCIHRDIKPHNILLDLDFRAKLCDFGFVTDLNQRDQSVDIQSRLQEEHLVNTPRRKSYCGTDAYMAPEMYLDEDYDESVDTFSYGVMLMEMVCCRQANRDGFLMRLPQCKFQISMEEFLPQVPDNCPKVLINLAERCTSFEPCDRPQWEEIIAKLRSLLVEQDISTGEDKGIILKSYTSTTKEPELELDEQGYEETSESDDEGLSESDDTGSRSSNGNDEELSGCLTSPRLALQYNGQLLKRNRRGNRRWCKKWFIVDGAHLHYFDMANLPPYFDTPRSACSTDVRNSRSSHTPSTLLLSHCRIWKTMEMPELCFNVVDENWKIKRELQACNRKELKKWLQVIDDAINYATDRSLSSGHVEITSKQMSSDEYSGLKERSKEDQVRLADHNGGTSSGSCLAKNNEIEKWLATVGLTKYTATFMDKGFVSLDIIREKGIETEDLNLLGINDFLAKKLLTLAVRQLQNTR</sequence>
<dbReference type="InterPro" id="IPR000719">
    <property type="entry name" value="Prot_kinase_dom"/>
</dbReference>
<dbReference type="SMART" id="SM00233">
    <property type="entry name" value="PH"/>
    <property type="match status" value="1"/>
</dbReference>
<dbReference type="AlphaFoldDB" id="F0WA94"/>
<feature type="active site" description="Proton acceptor" evidence="3">
    <location>
        <position position="161"/>
    </location>
</feature>
<proteinExistence type="predicted"/>
<evidence type="ECO:0000256" key="4">
    <source>
        <dbReference type="PIRSR" id="PIRSR000615-3"/>
    </source>
</evidence>
<dbReference type="SMART" id="SM00220">
    <property type="entry name" value="S_TKc"/>
    <property type="match status" value="1"/>
</dbReference>
<dbReference type="GO" id="GO:0004674">
    <property type="term" value="F:protein serine/threonine kinase activity"/>
    <property type="evidence" value="ECO:0007669"/>
    <property type="project" value="TreeGrafter"/>
</dbReference>
<evidence type="ECO:0000256" key="3">
    <source>
        <dbReference type="PIRSR" id="PIRSR000615-1"/>
    </source>
</evidence>
<evidence type="ECO:0000313" key="10">
    <source>
        <dbReference type="EMBL" id="CCA18064.1"/>
    </source>
</evidence>
<dbReference type="GO" id="GO:0005524">
    <property type="term" value="F:ATP binding"/>
    <property type="evidence" value="ECO:0007669"/>
    <property type="project" value="UniProtKB-UniRule"/>
</dbReference>
<evidence type="ECO:0000256" key="2">
    <source>
        <dbReference type="ARBA" id="ARBA00022840"/>
    </source>
</evidence>
<keyword evidence="4" id="KW-0460">Magnesium</keyword>
<evidence type="ECO:0000259" key="7">
    <source>
        <dbReference type="PROSITE" id="PS50003"/>
    </source>
</evidence>
<dbReference type="PROSITE" id="PS00108">
    <property type="entry name" value="PROTEIN_KINASE_ST"/>
    <property type="match status" value="1"/>
</dbReference>
<evidence type="ECO:0000259" key="9">
    <source>
        <dbReference type="PROSITE" id="PS50105"/>
    </source>
</evidence>
<dbReference type="PANTHER" id="PTHR44329">
    <property type="entry name" value="SERINE/THREONINE-PROTEIN KINASE TNNI3K-RELATED"/>
    <property type="match status" value="1"/>
</dbReference>
<dbReference type="InterPro" id="IPR051681">
    <property type="entry name" value="Ser/Thr_Kinases-Pseudokinases"/>
</dbReference>
<reference evidence="10" key="1">
    <citation type="journal article" date="2011" name="PLoS Biol.">
        <title>Gene gain and loss during evolution of obligate parasitism in the white rust pathogen of Arabidopsis thaliana.</title>
        <authorList>
            <person name="Kemen E."/>
            <person name="Gardiner A."/>
            <person name="Schultz-Larsen T."/>
            <person name="Kemen A.C."/>
            <person name="Balmuth A.L."/>
            <person name="Robert-Seilaniantz A."/>
            <person name="Bailey K."/>
            <person name="Holub E."/>
            <person name="Studholme D.J."/>
            <person name="Maclean D."/>
            <person name="Jones J.D."/>
        </authorList>
    </citation>
    <scope>NUCLEOTIDE SEQUENCE</scope>
</reference>
<dbReference type="Gene3D" id="1.10.150.50">
    <property type="entry name" value="Transcription Factor, Ets-1"/>
    <property type="match status" value="1"/>
</dbReference>
<dbReference type="InterPro" id="IPR017441">
    <property type="entry name" value="Protein_kinase_ATP_BS"/>
</dbReference>
<dbReference type="InterPro" id="IPR008271">
    <property type="entry name" value="Ser/Thr_kinase_AS"/>
</dbReference>
<dbReference type="SUPFAM" id="SSF50729">
    <property type="entry name" value="PH domain-like"/>
    <property type="match status" value="1"/>
</dbReference>
<feature type="region of interest" description="Disordered" evidence="6">
    <location>
        <begin position="338"/>
        <end position="379"/>
    </location>
</feature>
<keyword evidence="1 5" id="KW-0547">Nucleotide-binding</keyword>
<dbReference type="Gene3D" id="1.10.510.10">
    <property type="entry name" value="Transferase(Phosphotransferase) domain 1"/>
    <property type="match status" value="1"/>
</dbReference>
<evidence type="ECO:0000256" key="6">
    <source>
        <dbReference type="SAM" id="MobiDB-lite"/>
    </source>
</evidence>
<feature type="domain" description="Protein kinase" evidence="8">
    <location>
        <begin position="35"/>
        <end position="314"/>
    </location>
</feature>
<dbReference type="EMBL" id="FR824089">
    <property type="protein sequence ID" value="CCA18064.1"/>
    <property type="molecule type" value="Genomic_DNA"/>
</dbReference>
<dbReference type="Gene3D" id="2.30.29.30">
    <property type="entry name" value="Pleckstrin-homology domain (PH domain)/Phosphotyrosine-binding domain (PTB)"/>
    <property type="match status" value="1"/>
</dbReference>
<dbReference type="PROSITE" id="PS00107">
    <property type="entry name" value="PROTEIN_KINASE_ATP"/>
    <property type="match status" value="1"/>
</dbReference>
<dbReference type="PROSITE" id="PS50003">
    <property type="entry name" value="PH_DOMAIN"/>
    <property type="match status" value="1"/>
</dbReference>
<dbReference type="InterPro" id="IPR011993">
    <property type="entry name" value="PH-like_dom_sf"/>
</dbReference>
<keyword evidence="10" id="KW-0808">Transferase</keyword>
<dbReference type="HOGENOM" id="CLU_016879_0_0_1"/>
<gene>
    <name evidence="10" type="primary">AlNc14C44G3623</name>
    <name evidence="10" type="ORF">ALNC14_042070</name>
</gene>
<feature type="binding site" evidence="4">
    <location>
        <position position="179"/>
    </location>
    <ligand>
        <name>Mg(2+)</name>
        <dbReference type="ChEBI" id="CHEBI:18420"/>
    </ligand>
</feature>
<organism evidence="10">
    <name type="scientific">Albugo laibachii Nc14</name>
    <dbReference type="NCBI Taxonomy" id="890382"/>
    <lineage>
        <taxon>Eukaryota</taxon>
        <taxon>Sar</taxon>
        <taxon>Stramenopiles</taxon>
        <taxon>Oomycota</taxon>
        <taxon>Peronosporomycetes</taxon>
        <taxon>Albuginales</taxon>
        <taxon>Albuginaceae</taxon>
        <taxon>Albugo</taxon>
    </lineage>
</organism>
<reference evidence="10" key="2">
    <citation type="submission" date="2011-02" db="EMBL/GenBank/DDBJ databases">
        <authorList>
            <person name="MacLean D."/>
        </authorList>
    </citation>
    <scope>NUCLEOTIDE SEQUENCE</scope>
</reference>
<feature type="binding site" evidence="4">
    <location>
        <position position="166"/>
    </location>
    <ligand>
        <name>Mg(2+)</name>
        <dbReference type="ChEBI" id="CHEBI:18420"/>
    </ligand>
</feature>
<evidence type="ECO:0000259" key="8">
    <source>
        <dbReference type="PROSITE" id="PS50011"/>
    </source>
</evidence>
<dbReference type="Pfam" id="PF00069">
    <property type="entry name" value="Pkinase"/>
    <property type="match status" value="1"/>
</dbReference>
<keyword evidence="2 5" id="KW-0067">ATP-binding</keyword>